<evidence type="ECO:0000313" key="2">
    <source>
        <dbReference type="EMBL" id="BET05943.1"/>
    </source>
</evidence>
<organism evidence="2">
    <name type="scientific">Streptococcus sp. SN-1</name>
    <dbReference type="NCBI Taxonomy" id="3074854"/>
    <lineage>
        <taxon>Bacteria</taxon>
        <taxon>Bacillati</taxon>
        <taxon>Bacillota</taxon>
        <taxon>Bacilli</taxon>
        <taxon>Lactobacillales</taxon>
        <taxon>Streptococcaceae</taxon>
        <taxon>Streptococcus</taxon>
    </lineage>
</organism>
<evidence type="ECO:0000256" key="1">
    <source>
        <dbReference type="SAM" id="MobiDB-lite"/>
    </source>
</evidence>
<name>A0AAT9G3E0_9STRE</name>
<feature type="region of interest" description="Disordered" evidence="1">
    <location>
        <begin position="27"/>
        <end position="49"/>
    </location>
</feature>
<proteinExistence type="predicted"/>
<gene>
    <name evidence="2" type="ORF">MASAN616_18060</name>
</gene>
<reference evidence="2" key="1">
    <citation type="submission" date="2024-06" db="EMBL/GenBank/DDBJ databases">
        <title>Whole Genome Sequence of Streptococcus sp. strain SN-1.</title>
        <authorList>
            <person name="Saito M."/>
            <person name="Kuwahara N."/>
            <person name="Senpuku H."/>
        </authorList>
    </citation>
    <scope>NUCLEOTIDE SEQUENCE</scope>
    <source>
        <strain evidence="2">SN-1</strain>
    </source>
</reference>
<accession>A0AAT9G3E0</accession>
<sequence length="49" mass="5971">MRKFYIHPAHNRGVQVRGMDIYKDMKSTLEQTKEQKRLKKLRKKRRKGG</sequence>
<feature type="compositionally biased region" description="Basic residues" evidence="1">
    <location>
        <begin position="36"/>
        <end position="49"/>
    </location>
</feature>
<protein>
    <recommendedName>
        <fullName evidence="3">30S ribosomal protein S10</fullName>
    </recommendedName>
</protein>
<evidence type="ECO:0008006" key="3">
    <source>
        <dbReference type="Google" id="ProtNLM"/>
    </source>
</evidence>
<dbReference type="AlphaFoldDB" id="A0AAT9G3E0"/>
<dbReference type="EMBL" id="AP028929">
    <property type="protein sequence ID" value="BET05943.1"/>
    <property type="molecule type" value="Genomic_DNA"/>
</dbReference>